<dbReference type="PROSITE" id="PS00107">
    <property type="entry name" value="PROTEIN_KINASE_ATP"/>
    <property type="match status" value="2"/>
</dbReference>
<feature type="binding site" evidence="8">
    <location>
        <position position="58"/>
    </location>
    <ligand>
        <name>ATP</name>
        <dbReference type="ChEBI" id="CHEBI:30616"/>
    </ligand>
</feature>
<dbReference type="OrthoDB" id="606652at2759"/>
<dbReference type="AlphaFoldDB" id="A0A452XBP0"/>
<reference evidence="13" key="2">
    <citation type="journal article" date="2017" name="Nat. Plants">
        <title>The Aegilops tauschii genome reveals multiple impacts of transposons.</title>
        <authorList>
            <person name="Zhao G."/>
            <person name="Zou C."/>
            <person name="Li K."/>
            <person name="Wang K."/>
            <person name="Li T."/>
            <person name="Gao L."/>
            <person name="Zhang X."/>
            <person name="Wang H."/>
            <person name="Yang Z."/>
            <person name="Liu X."/>
            <person name="Jiang W."/>
            <person name="Mao L."/>
            <person name="Kong X."/>
            <person name="Jiao Y."/>
            <person name="Jia J."/>
        </authorList>
    </citation>
    <scope>NUCLEOTIDE SEQUENCE [LARGE SCALE GENOMIC DNA]</scope>
    <source>
        <strain evidence="13">cv. AL8/78</strain>
    </source>
</reference>
<feature type="domain" description="Protein kinase" evidence="10">
    <location>
        <begin position="376"/>
        <end position="666"/>
    </location>
</feature>
<protein>
    <submittedName>
        <fullName evidence="12">Uncharacterized protein</fullName>
    </submittedName>
</protein>
<sequence length="1135" mass="127876">MEAKLLEQRTSGSEPSKLPYQLIRKITNDFDKGRILGSGGFGTVYKGVYEDGREIAVKVLHNISGVDDKEFHKEFDNLRGLKHPNIVELVGFCHEWEKELAVFEGKQVTAERLCMALCFEYVQKGSLNKLISDENTGFTWHIRYKIIKGICVGLQYLREGEHPIMHFDLKPDNILLDENMVPKIADFGLSKLFGEENTKKTMSSAGTCGYWPPEYIKHQIISREFDIFSLGVIIVKIMNGHESYNSIVEMPKRKSAKLVHESWRKRLRGTLSHTSLEVYCNQVKRCIEIALDCLISNRQERPTIQDIVSSLNETETMIGDRGMQNEQFSEDDGESTLPSDLSSITISSGPSSAENFPSVEPRVMPWSLLKEMTDDFSAARLVGKGAHGQVYKGVDKDGHAIAVKMLHGFHFDMEIEQMISIIPKVHHPNIVQLIGYCHEIEQVVVEYEGKHVIAAEIHNGLCFEYLPNGSLATYITPDDEDSGLDWQTRYRIIKGTCDGLKYLHEGLRSPIIHMSLNPSHILMDEKMTPKIAGFGSARLFGVENTNITMSPLGTMGYMPPEYIDKQVISKEFDIFSLGVIILKLMKGQKSYHEWDFMSPEKFIELVAHEKWGERLQKTMDVTLVEGHFQQVKKCLEIAVRCVEYDRQKRPTIGEIVRMLNETETSLIPQIDSGLLLHVHPLELTFMLSISLEVPRKKKAASMSSSCSLHLDNKGNDRVAFLLVANSPSRYLAKDPLCGVVPPRCIYTLTLTMCNNKQQALSMPSIDSGADYFTLHSVVVGQYELDKDTISAEYEEFFKKTKEKAGHEVQEVALNVICCQQQADCGTSSDSEPTGPTVEIITKADALEVSSMDVHPIEPWIMTTHRAGSLRVWNYKTMATLKSIQDVTDEPVNVAKFVVREKWIVAGDRNGCIHVHNYEENEEVESFCAHSSCITTLAVHPTDPFLFSSSNDAGHLIKLWNWDNDWECKEFHGHVGTVTQVTFNPNDSNSFASASKDGTVKIWSICSDDPSKIITLKLDEHGLSVDYFTRNNQQHLIVGCNDKTAQIWKLETKERVHELESHTNLISAANLHPELPILITGSFDGTVRIWNSITYKLENVIGFHLGAVYAFGCMKGSRRIVVGCHQGIAMMDISLP</sequence>
<dbReference type="InterPro" id="IPR013783">
    <property type="entry name" value="Ig-like_fold"/>
</dbReference>
<evidence type="ECO:0000256" key="1">
    <source>
        <dbReference type="ARBA" id="ARBA00022574"/>
    </source>
</evidence>
<dbReference type="SUPFAM" id="SSF50978">
    <property type="entry name" value="WD40 repeat-like"/>
    <property type="match status" value="1"/>
</dbReference>
<dbReference type="GO" id="GO:0004672">
    <property type="term" value="F:protein kinase activity"/>
    <property type="evidence" value="ECO:0007669"/>
    <property type="project" value="InterPro"/>
</dbReference>
<keyword evidence="2" id="KW-0808">Transferase</keyword>
<dbReference type="PANTHER" id="PTHR45707:SF76">
    <property type="entry name" value="PROTEIN KINASE DOMAIN-CONTAINING PROTEIN"/>
    <property type="match status" value="1"/>
</dbReference>
<keyword evidence="3" id="KW-0677">Repeat</keyword>
<dbReference type="CDD" id="cd00200">
    <property type="entry name" value="WD40"/>
    <property type="match status" value="1"/>
</dbReference>
<evidence type="ECO:0000256" key="4">
    <source>
        <dbReference type="ARBA" id="ARBA00022741"/>
    </source>
</evidence>
<dbReference type="Proteomes" id="UP000015105">
    <property type="component" value="Unassembled WGS sequence"/>
</dbReference>
<dbReference type="InterPro" id="IPR001680">
    <property type="entry name" value="WD40_rpt"/>
</dbReference>
<dbReference type="STRING" id="200361.A0A452XBP0"/>
<evidence type="ECO:0000259" key="11">
    <source>
        <dbReference type="PROSITE" id="PS50202"/>
    </source>
</evidence>
<evidence type="ECO:0000256" key="8">
    <source>
        <dbReference type="PROSITE-ProRule" id="PRU10141"/>
    </source>
</evidence>
<dbReference type="PRINTS" id="PR00320">
    <property type="entry name" value="GPROTEINBRPT"/>
</dbReference>
<dbReference type="SMART" id="SM00220">
    <property type="entry name" value="S_TKc"/>
    <property type="match status" value="2"/>
</dbReference>
<dbReference type="InterPro" id="IPR017441">
    <property type="entry name" value="Protein_kinase_ATP_BS"/>
</dbReference>
<dbReference type="RefSeq" id="XP_020188571.1">
    <property type="nucleotide sequence ID" value="XM_020332982.4"/>
</dbReference>
<dbReference type="Gramene" id="AET0Gv20009200.14">
    <property type="protein sequence ID" value="AET0Gv20009200.14"/>
    <property type="gene ID" value="AET0Gv20009200"/>
</dbReference>
<evidence type="ECO:0000313" key="12">
    <source>
        <dbReference type="EnsemblPlants" id="AET0Gv20009200.14"/>
    </source>
</evidence>
<dbReference type="PROSITE" id="PS50082">
    <property type="entry name" value="WD_REPEATS_2"/>
    <property type="match status" value="2"/>
</dbReference>
<dbReference type="Gene3D" id="3.30.200.20">
    <property type="entry name" value="Phosphorylase Kinase, domain 1"/>
    <property type="match status" value="2"/>
</dbReference>
<keyword evidence="4 8" id="KW-0547">Nucleotide-binding</keyword>
<dbReference type="SUPFAM" id="SSF49354">
    <property type="entry name" value="PapD-like"/>
    <property type="match status" value="1"/>
</dbReference>
<dbReference type="InterPro" id="IPR000719">
    <property type="entry name" value="Prot_kinase_dom"/>
</dbReference>
<evidence type="ECO:0000313" key="13">
    <source>
        <dbReference type="Proteomes" id="UP000015105"/>
    </source>
</evidence>
<dbReference type="InterPro" id="IPR020472">
    <property type="entry name" value="WD40_PAC1"/>
</dbReference>
<evidence type="ECO:0000256" key="2">
    <source>
        <dbReference type="ARBA" id="ARBA00022679"/>
    </source>
</evidence>
<proteinExistence type="predicted"/>
<feature type="binding site" evidence="8">
    <location>
        <position position="404"/>
    </location>
    <ligand>
        <name>ATP</name>
        <dbReference type="ChEBI" id="CHEBI:30616"/>
    </ligand>
</feature>
<dbReference type="Gene3D" id="2.60.40.10">
    <property type="entry name" value="Immunoglobulins"/>
    <property type="match status" value="1"/>
</dbReference>
<dbReference type="PROSITE" id="PS50011">
    <property type="entry name" value="PROTEIN_KINASE_DOM"/>
    <property type="match status" value="2"/>
</dbReference>
<feature type="region of interest" description="Disordered" evidence="9">
    <location>
        <begin position="325"/>
        <end position="356"/>
    </location>
</feature>
<dbReference type="Gene3D" id="1.10.510.10">
    <property type="entry name" value="Transferase(Phosphotransferase) domain 1"/>
    <property type="match status" value="2"/>
</dbReference>
<organism evidence="12 13">
    <name type="scientific">Aegilops tauschii subsp. strangulata</name>
    <name type="common">Goatgrass</name>
    <dbReference type="NCBI Taxonomy" id="200361"/>
    <lineage>
        <taxon>Eukaryota</taxon>
        <taxon>Viridiplantae</taxon>
        <taxon>Streptophyta</taxon>
        <taxon>Embryophyta</taxon>
        <taxon>Tracheophyta</taxon>
        <taxon>Spermatophyta</taxon>
        <taxon>Magnoliopsida</taxon>
        <taxon>Liliopsida</taxon>
        <taxon>Poales</taxon>
        <taxon>Poaceae</taxon>
        <taxon>BOP clade</taxon>
        <taxon>Pooideae</taxon>
        <taxon>Triticodae</taxon>
        <taxon>Triticeae</taxon>
        <taxon>Triticinae</taxon>
        <taxon>Aegilops</taxon>
    </lineage>
</organism>
<name>A0A452XBP0_AEGTS</name>
<dbReference type="InterPro" id="IPR011009">
    <property type="entry name" value="Kinase-like_dom_sf"/>
</dbReference>
<dbReference type="GO" id="GO:0005524">
    <property type="term" value="F:ATP binding"/>
    <property type="evidence" value="ECO:0007669"/>
    <property type="project" value="UniProtKB-UniRule"/>
</dbReference>
<dbReference type="InterPro" id="IPR015943">
    <property type="entry name" value="WD40/YVTN_repeat-like_dom_sf"/>
</dbReference>
<reference evidence="12" key="3">
    <citation type="submission" date="2019-03" db="UniProtKB">
        <authorList>
            <consortium name="EnsemblPlants"/>
        </authorList>
    </citation>
    <scope>IDENTIFICATION</scope>
</reference>
<dbReference type="OMA" id="VHESWRK"/>
<reference evidence="13" key="1">
    <citation type="journal article" date="2014" name="Science">
        <title>Ancient hybridizations among the ancestral genomes of bread wheat.</title>
        <authorList>
            <consortium name="International Wheat Genome Sequencing Consortium,"/>
            <person name="Marcussen T."/>
            <person name="Sandve S.R."/>
            <person name="Heier L."/>
            <person name="Spannagl M."/>
            <person name="Pfeifer M."/>
            <person name="Jakobsen K.S."/>
            <person name="Wulff B.B."/>
            <person name="Steuernagel B."/>
            <person name="Mayer K.F."/>
            <person name="Olsen O.A."/>
        </authorList>
    </citation>
    <scope>NUCLEOTIDE SEQUENCE [LARGE SCALE GENOMIC DNA]</scope>
    <source>
        <strain evidence="13">cv. AL8/78</strain>
    </source>
</reference>
<dbReference type="PANTHER" id="PTHR45707">
    <property type="entry name" value="C2 CALCIUM/LIPID-BINDING PLANT PHOSPHORIBOSYLTRANSFERASE FAMILY PROTEIN"/>
    <property type="match status" value="1"/>
</dbReference>
<dbReference type="GeneID" id="109774265"/>
<feature type="domain" description="Protein kinase" evidence="10">
    <location>
        <begin position="30"/>
        <end position="318"/>
    </location>
</feature>
<accession>A0A452XBP0</accession>
<evidence type="ECO:0000256" key="5">
    <source>
        <dbReference type="ARBA" id="ARBA00022777"/>
    </source>
</evidence>
<feature type="repeat" description="WD" evidence="7">
    <location>
        <begin position="970"/>
        <end position="1004"/>
    </location>
</feature>
<dbReference type="FunFam" id="1.10.510.10:FF:000870">
    <property type="entry name" value="OSJNBa0016N04.16-like protein"/>
    <property type="match status" value="2"/>
</dbReference>
<evidence type="ECO:0000259" key="10">
    <source>
        <dbReference type="PROSITE" id="PS50011"/>
    </source>
</evidence>
<evidence type="ECO:0000256" key="9">
    <source>
        <dbReference type="SAM" id="MobiDB-lite"/>
    </source>
</evidence>
<dbReference type="EnsemblPlants" id="AET0Gv20009200.14">
    <property type="protein sequence ID" value="AET0Gv20009200.14"/>
    <property type="gene ID" value="AET0Gv20009200"/>
</dbReference>
<evidence type="ECO:0000256" key="3">
    <source>
        <dbReference type="ARBA" id="ARBA00022737"/>
    </source>
</evidence>
<dbReference type="PROSITE" id="PS00108">
    <property type="entry name" value="PROTEIN_KINASE_ST"/>
    <property type="match status" value="1"/>
</dbReference>
<feature type="repeat" description="WD" evidence="7">
    <location>
        <begin position="1058"/>
        <end position="1090"/>
    </location>
</feature>
<evidence type="ECO:0000256" key="7">
    <source>
        <dbReference type="PROSITE-ProRule" id="PRU00221"/>
    </source>
</evidence>
<dbReference type="PROSITE" id="PS50294">
    <property type="entry name" value="WD_REPEATS_REGION"/>
    <property type="match status" value="2"/>
</dbReference>
<dbReference type="KEGG" id="ats:109774265"/>
<dbReference type="InterPro" id="IPR000535">
    <property type="entry name" value="MSP_dom"/>
</dbReference>
<dbReference type="InterPro" id="IPR036322">
    <property type="entry name" value="WD40_repeat_dom_sf"/>
</dbReference>
<dbReference type="SUPFAM" id="SSF56112">
    <property type="entry name" value="Protein kinase-like (PK-like)"/>
    <property type="match status" value="2"/>
</dbReference>
<keyword evidence="13" id="KW-1185">Reference proteome</keyword>
<feature type="domain" description="MSP" evidence="11">
    <location>
        <begin position="675"/>
        <end position="818"/>
    </location>
</feature>
<keyword evidence="5" id="KW-0418">Kinase</keyword>
<feature type="compositionally biased region" description="Low complexity" evidence="9">
    <location>
        <begin position="335"/>
        <end position="352"/>
    </location>
</feature>
<dbReference type="PROSITE" id="PS50202">
    <property type="entry name" value="MSP"/>
    <property type="match status" value="1"/>
</dbReference>
<dbReference type="InterPro" id="IPR008962">
    <property type="entry name" value="PapD-like_sf"/>
</dbReference>
<dbReference type="Pfam" id="PF00069">
    <property type="entry name" value="Pkinase"/>
    <property type="match status" value="2"/>
</dbReference>
<dbReference type="SMART" id="SM00320">
    <property type="entry name" value="WD40"/>
    <property type="match status" value="7"/>
</dbReference>
<dbReference type="Pfam" id="PF00400">
    <property type="entry name" value="WD40"/>
    <property type="match status" value="3"/>
</dbReference>
<dbReference type="Gene3D" id="2.130.10.10">
    <property type="entry name" value="YVTN repeat-like/Quinoprotein amine dehydrogenase"/>
    <property type="match status" value="1"/>
</dbReference>
<keyword evidence="1 7" id="KW-0853">WD repeat</keyword>
<evidence type="ECO:0000256" key="6">
    <source>
        <dbReference type="ARBA" id="ARBA00022840"/>
    </source>
</evidence>
<keyword evidence="6 8" id="KW-0067">ATP-binding</keyword>
<dbReference type="InterPro" id="IPR008271">
    <property type="entry name" value="Ser/Thr_kinase_AS"/>
</dbReference>